<dbReference type="AlphaFoldDB" id="A0A1Y2B3D2"/>
<proteinExistence type="predicted"/>
<gene>
    <name evidence="2" type="ORF">BCR39DRAFT_467593</name>
</gene>
<organism evidence="2 3">
    <name type="scientific">Naematelia encephala</name>
    <dbReference type="NCBI Taxonomy" id="71784"/>
    <lineage>
        <taxon>Eukaryota</taxon>
        <taxon>Fungi</taxon>
        <taxon>Dikarya</taxon>
        <taxon>Basidiomycota</taxon>
        <taxon>Agaricomycotina</taxon>
        <taxon>Tremellomycetes</taxon>
        <taxon>Tremellales</taxon>
        <taxon>Naemateliaceae</taxon>
        <taxon>Naematelia</taxon>
    </lineage>
</organism>
<dbReference type="OrthoDB" id="2564823at2759"/>
<keyword evidence="1" id="KW-0472">Membrane</keyword>
<feature type="transmembrane region" description="Helical" evidence="1">
    <location>
        <begin position="17"/>
        <end position="35"/>
    </location>
</feature>
<reference evidence="2 3" key="1">
    <citation type="submission" date="2016-07" db="EMBL/GenBank/DDBJ databases">
        <title>Pervasive Adenine N6-methylation of Active Genes in Fungi.</title>
        <authorList>
            <consortium name="DOE Joint Genome Institute"/>
            <person name="Mondo S.J."/>
            <person name="Dannebaum R.O."/>
            <person name="Kuo R.C."/>
            <person name="Labutti K."/>
            <person name="Haridas S."/>
            <person name="Kuo A."/>
            <person name="Salamov A."/>
            <person name="Ahrendt S.R."/>
            <person name="Lipzen A."/>
            <person name="Sullivan W."/>
            <person name="Andreopoulos W.B."/>
            <person name="Clum A."/>
            <person name="Lindquist E."/>
            <person name="Daum C."/>
            <person name="Ramamoorthy G.K."/>
            <person name="Gryganskyi A."/>
            <person name="Culley D."/>
            <person name="Magnuson J.K."/>
            <person name="James T.Y."/>
            <person name="O'Malley M.A."/>
            <person name="Stajich J.E."/>
            <person name="Spatafora J.W."/>
            <person name="Visel A."/>
            <person name="Grigoriev I.V."/>
        </authorList>
    </citation>
    <scope>NUCLEOTIDE SEQUENCE [LARGE SCALE GENOMIC DNA]</scope>
    <source>
        <strain evidence="2 3">68-887.2</strain>
    </source>
</reference>
<evidence type="ECO:0000256" key="1">
    <source>
        <dbReference type="SAM" id="Phobius"/>
    </source>
</evidence>
<feature type="transmembrane region" description="Helical" evidence="1">
    <location>
        <begin position="74"/>
        <end position="93"/>
    </location>
</feature>
<evidence type="ECO:0000313" key="3">
    <source>
        <dbReference type="Proteomes" id="UP000193986"/>
    </source>
</evidence>
<name>A0A1Y2B3D2_9TREE</name>
<evidence type="ECO:0000313" key="2">
    <source>
        <dbReference type="EMBL" id="ORY29342.1"/>
    </source>
</evidence>
<accession>A0A1Y2B3D2</accession>
<dbReference type="EMBL" id="MCFC01000026">
    <property type="protein sequence ID" value="ORY29342.1"/>
    <property type="molecule type" value="Genomic_DNA"/>
</dbReference>
<protein>
    <submittedName>
        <fullName evidence="2">Uncharacterized protein</fullName>
    </submittedName>
</protein>
<sequence length="143" mass="16289">SGGWLADLIPPLSEMTGLWDFFLLALIYIAAWMILRSSEPGTSLILAKVFDLTIPLQCSYNPHISPMHKGHLDAYWPVMMFASLIEFGCFLLITPELFSLFICLKTTLMTTVWLGRRADGTFVRAPHHFSFSLPCILDRRWPL</sequence>
<keyword evidence="1" id="KW-0812">Transmembrane</keyword>
<comment type="caution">
    <text evidence="2">The sequence shown here is derived from an EMBL/GenBank/DDBJ whole genome shotgun (WGS) entry which is preliminary data.</text>
</comment>
<dbReference type="Proteomes" id="UP000193986">
    <property type="component" value="Unassembled WGS sequence"/>
</dbReference>
<feature type="non-terminal residue" evidence="2">
    <location>
        <position position="1"/>
    </location>
</feature>
<keyword evidence="3" id="KW-1185">Reference proteome</keyword>
<dbReference type="InParanoid" id="A0A1Y2B3D2"/>
<dbReference type="STRING" id="71784.A0A1Y2B3D2"/>
<keyword evidence="1" id="KW-1133">Transmembrane helix</keyword>